<dbReference type="Pfam" id="PF00561">
    <property type="entry name" value="Abhydrolase_1"/>
    <property type="match status" value="1"/>
</dbReference>
<dbReference type="PRINTS" id="PR00412">
    <property type="entry name" value="EPOXHYDRLASE"/>
</dbReference>
<dbReference type="SUPFAM" id="SSF53474">
    <property type="entry name" value="alpha/beta-Hydrolases"/>
    <property type="match status" value="1"/>
</dbReference>
<dbReference type="GO" id="GO:0016020">
    <property type="term" value="C:membrane"/>
    <property type="evidence" value="ECO:0007669"/>
    <property type="project" value="TreeGrafter"/>
</dbReference>
<accession>A0A8J6IV27</accession>
<sequence>MQSVEYQLNHLKLTGLRFGAQGKPLILALHGWLDNAASFIPLAAHFPDYQFVAIDMAGHGESQHRSLDAHYHLVDWVQDLHELICLNDWQDIILLGHSLGGIVGSLYSATFPEKVQKLILLESFGPLTEPEETSVAQLRKSVDSRIAIQHKTAKHPETLRQAVQARKVAGDLSVDSARLLVSRNLAEIDGKLQWRTDRRLRTISSLRQTEAQAQSFLQAIECPVLAVLGQEGFEKLKLNLQKRQSWVKKLTIAQTPGGHHLHMDYPFPVAQKIIDFLSV</sequence>
<dbReference type="InterPro" id="IPR000073">
    <property type="entry name" value="AB_hydrolase_1"/>
</dbReference>
<dbReference type="Gene3D" id="3.40.50.1820">
    <property type="entry name" value="alpha/beta hydrolase"/>
    <property type="match status" value="1"/>
</dbReference>
<dbReference type="InterPro" id="IPR000639">
    <property type="entry name" value="Epox_hydrolase-like"/>
</dbReference>
<keyword evidence="2" id="KW-0378">Hydrolase</keyword>
<dbReference type="PRINTS" id="PR00111">
    <property type="entry name" value="ABHYDROLASE"/>
</dbReference>
<proteinExistence type="predicted"/>
<dbReference type="PANTHER" id="PTHR43798:SF33">
    <property type="entry name" value="HYDROLASE, PUTATIVE (AFU_ORTHOLOGUE AFUA_2G14860)-RELATED"/>
    <property type="match status" value="1"/>
</dbReference>
<dbReference type="EMBL" id="JACNEP010000015">
    <property type="protein sequence ID" value="MBC3767236.1"/>
    <property type="molecule type" value="Genomic_DNA"/>
</dbReference>
<evidence type="ECO:0000259" key="1">
    <source>
        <dbReference type="Pfam" id="PF00561"/>
    </source>
</evidence>
<dbReference type="PANTHER" id="PTHR43798">
    <property type="entry name" value="MONOACYLGLYCEROL LIPASE"/>
    <property type="match status" value="1"/>
</dbReference>
<keyword evidence="3" id="KW-1185">Reference proteome</keyword>
<dbReference type="RefSeq" id="WP_186507754.1">
    <property type="nucleotide sequence ID" value="NZ_JACNEP010000015.1"/>
</dbReference>
<evidence type="ECO:0000313" key="2">
    <source>
        <dbReference type="EMBL" id="MBC3767236.1"/>
    </source>
</evidence>
<reference evidence="2" key="2">
    <citation type="submission" date="2020-08" db="EMBL/GenBank/DDBJ databases">
        <authorList>
            <person name="Lai Q."/>
        </authorList>
    </citation>
    <scope>NUCLEOTIDE SEQUENCE</scope>
    <source>
        <strain evidence="2">S27-2</strain>
    </source>
</reference>
<dbReference type="Proteomes" id="UP000601768">
    <property type="component" value="Unassembled WGS sequence"/>
</dbReference>
<reference evidence="2" key="1">
    <citation type="journal article" date="2018" name="Int. J. Syst. Evol. Microbiol.">
        <title>Neptunicella marina gen. nov., sp. nov., isolated from surface seawater.</title>
        <authorList>
            <person name="Liu X."/>
            <person name="Lai Q."/>
            <person name="Du Y."/>
            <person name="Zhang X."/>
            <person name="Liu Z."/>
            <person name="Sun F."/>
            <person name="Shao Z."/>
        </authorList>
    </citation>
    <scope>NUCLEOTIDE SEQUENCE</scope>
    <source>
        <strain evidence="2">S27-2</strain>
    </source>
</reference>
<name>A0A8J6IV27_9ALTE</name>
<dbReference type="AlphaFoldDB" id="A0A8J6IV27"/>
<protein>
    <submittedName>
        <fullName evidence="2">Alpha/beta hydrolase</fullName>
    </submittedName>
</protein>
<feature type="domain" description="AB hydrolase-1" evidence="1">
    <location>
        <begin position="24"/>
        <end position="236"/>
    </location>
</feature>
<comment type="caution">
    <text evidence="2">The sequence shown here is derived from an EMBL/GenBank/DDBJ whole genome shotgun (WGS) entry which is preliminary data.</text>
</comment>
<dbReference type="GO" id="GO:0016787">
    <property type="term" value="F:hydrolase activity"/>
    <property type="evidence" value="ECO:0007669"/>
    <property type="project" value="UniProtKB-KW"/>
</dbReference>
<dbReference type="InterPro" id="IPR029058">
    <property type="entry name" value="AB_hydrolase_fold"/>
</dbReference>
<organism evidence="2 3">
    <name type="scientific">Neptunicella marina</name>
    <dbReference type="NCBI Taxonomy" id="2125989"/>
    <lineage>
        <taxon>Bacteria</taxon>
        <taxon>Pseudomonadati</taxon>
        <taxon>Pseudomonadota</taxon>
        <taxon>Gammaproteobacteria</taxon>
        <taxon>Alteromonadales</taxon>
        <taxon>Alteromonadaceae</taxon>
        <taxon>Neptunicella</taxon>
    </lineage>
</organism>
<dbReference type="InterPro" id="IPR050266">
    <property type="entry name" value="AB_hydrolase_sf"/>
</dbReference>
<gene>
    <name evidence="2" type="ORF">H8B19_15250</name>
</gene>
<evidence type="ECO:0000313" key="3">
    <source>
        <dbReference type="Proteomes" id="UP000601768"/>
    </source>
</evidence>